<organism evidence="7 8">
    <name type="scientific">Rhodotorula mucilaginosa</name>
    <name type="common">Yeast</name>
    <name type="synonym">Rhodotorula rubra</name>
    <dbReference type="NCBI Taxonomy" id="5537"/>
    <lineage>
        <taxon>Eukaryota</taxon>
        <taxon>Fungi</taxon>
        <taxon>Dikarya</taxon>
        <taxon>Basidiomycota</taxon>
        <taxon>Pucciniomycotina</taxon>
        <taxon>Microbotryomycetes</taxon>
        <taxon>Sporidiobolales</taxon>
        <taxon>Sporidiobolaceae</taxon>
        <taxon>Rhodotorula</taxon>
    </lineage>
</organism>
<evidence type="ECO:0000313" key="7">
    <source>
        <dbReference type="EMBL" id="KAG0657760.1"/>
    </source>
</evidence>
<evidence type="ECO:0000256" key="6">
    <source>
        <dbReference type="SAM" id="MobiDB-lite"/>
    </source>
</evidence>
<proteinExistence type="inferred from homology"/>
<dbReference type="InterPro" id="IPR012295">
    <property type="entry name" value="TBP_dom_sf"/>
</dbReference>
<dbReference type="PRINTS" id="PR00686">
    <property type="entry name" value="TIFACTORIID"/>
</dbReference>
<dbReference type="EMBL" id="PUHQ01000076">
    <property type="protein sequence ID" value="KAG0657760.1"/>
    <property type="molecule type" value="Genomic_DNA"/>
</dbReference>
<dbReference type="PROSITE" id="PS00351">
    <property type="entry name" value="TFIID"/>
    <property type="match status" value="1"/>
</dbReference>
<keyword evidence="4" id="KW-0804">Transcription</keyword>
<comment type="similarity">
    <text evidence="2">Belongs to the TBP family.</text>
</comment>
<gene>
    <name evidence="7" type="primary">SPT15</name>
    <name evidence="7" type="ORF">C6P46_006227</name>
</gene>
<dbReference type="Pfam" id="PF00352">
    <property type="entry name" value="TBP"/>
    <property type="match status" value="2"/>
</dbReference>
<dbReference type="OrthoDB" id="2127950at2759"/>
<evidence type="ECO:0000256" key="5">
    <source>
        <dbReference type="ARBA" id="ARBA00023242"/>
    </source>
</evidence>
<dbReference type="Gene3D" id="3.30.310.10">
    <property type="entry name" value="TATA-Binding Protein"/>
    <property type="match status" value="2"/>
</dbReference>
<sequence length="253" mass="26842">MSGLVLPSRANGAAASTSSNGVSNGAAGPSSSAGAVTQAGQQGQGGAAESATDVKGKGVAGAHDEANAIIPGVNGIVPTLQNLVATVNLECKLDLKTIALHARNAEYNPKRFAAVIMRIREPKTTALVFASGKVVVTGAKSEDDSRLAARKYARIIQKLGFETKFTDFKIQNIVGSCDVKFPIRLEGLAYGHGHFSSYEPELFPGLIYRMVKPKVVLLIFVSGKIVLTGAKHRDEIYQAFAQIYPVLNEYRKP</sequence>
<evidence type="ECO:0000256" key="1">
    <source>
        <dbReference type="ARBA" id="ARBA00004123"/>
    </source>
</evidence>
<comment type="caution">
    <text evidence="7">The sequence shown here is derived from an EMBL/GenBank/DDBJ whole genome shotgun (WGS) entry which is preliminary data.</text>
</comment>
<feature type="compositionally biased region" description="Low complexity" evidence="6">
    <location>
        <begin position="8"/>
        <end position="51"/>
    </location>
</feature>
<dbReference type="InterPro" id="IPR000814">
    <property type="entry name" value="TBP"/>
</dbReference>
<dbReference type="GO" id="GO:0006367">
    <property type="term" value="P:transcription initiation at RNA polymerase II promoter"/>
    <property type="evidence" value="ECO:0007669"/>
    <property type="project" value="UniProtKB-ARBA"/>
</dbReference>
<dbReference type="SUPFAM" id="SSF55945">
    <property type="entry name" value="TATA-box binding protein-like"/>
    <property type="match status" value="2"/>
</dbReference>
<dbReference type="InterPro" id="IPR030491">
    <property type="entry name" value="TBP_CS"/>
</dbReference>
<dbReference type="AlphaFoldDB" id="A0A9P6VXE6"/>
<accession>A0A9P6VXE6</accession>
<feature type="region of interest" description="Disordered" evidence="6">
    <location>
        <begin position="1"/>
        <end position="58"/>
    </location>
</feature>
<comment type="subcellular location">
    <subcellularLocation>
        <location evidence="1">Nucleus</location>
    </subcellularLocation>
</comment>
<dbReference type="CDD" id="cd04516">
    <property type="entry name" value="TBP_eukaryotes"/>
    <property type="match status" value="1"/>
</dbReference>
<keyword evidence="8" id="KW-1185">Reference proteome</keyword>
<dbReference type="PANTHER" id="PTHR10126">
    <property type="entry name" value="TATA-BOX BINDING PROTEIN"/>
    <property type="match status" value="1"/>
</dbReference>
<reference evidence="7 8" key="1">
    <citation type="submission" date="2020-11" db="EMBL/GenBank/DDBJ databases">
        <title>Kefir isolates.</title>
        <authorList>
            <person name="Marcisauskas S."/>
            <person name="Kim Y."/>
            <person name="Blasche S."/>
        </authorList>
    </citation>
    <scope>NUCLEOTIDE SEQUENCE [LARGE SCALE GENOMIC DNA]</scope>
    <source>
        <strain evidence="7 8">KR</strain>
    </source>
</reference>
<protein>
    <submittedName>
        <fullName evidence="7">TATA-box-binding protein</fullName>
    </submittedName>
</protein>
<dbReference type="FunFam" id="3.30.310.10:FF:000001">
    <property type="entry name" value="TATA-box-binding protein 2"/>
    <property type="match status" value="1"/>
</dbReference>
<evidence type="ECO:0000256" key="3">
    <source>
        <dbReference type="ARBA" id="ARBA00023125"/>
    </source>
</evidence>
<dbReference type="HAMAP" id="MF_00408">
    <property type="entry name" value="TATA_bind_prot_arch"/>
    <property type="match status" value="1"/>
</dbReference>
<evidence type="ECO:0000256" key="2">
    <source>
        <dbReference type="ARBA" id="ARBA00005560"/>
    </source>
</evidence>
<dbReference type="FunFam" id="3.30.310.10:FF:000002">
    <property type="entry name" value="TATA-box-binding protein 2"/>
    <property type="match status" value="1"/>
</dbReference>
<name>A0A9P6VXE6_RHOMI</name>
<evidence type="ECO:0000313" key="8">
    <source>
        <dbReference type="Proteomes" id="UP000777482"/>
    </source>
</evidence>
<keyword evidence="5" id="KW-0539">Nucleus</keyword>
<dbReference type="GO" id="GO:0005667">
    <property type="term" value="C:transcription regulator complex"/>
    <property type="evidence" value="ECO:0007669"/>
    <property type="project" value="UniProtKB-ARBA"/>
</dbReference>
<dbReference type="InterPro" id="IPR033710">
    <property type="entry name" value="TBP_eukaryotic"/>
</dbReference>
<dbReference type="GO" id="GO:0005634">
    <property type="term" value="C:nucleus"/>
    <property type="evidence" value="ECO:0007669"/>
    <property type="project" value="UniProtKB-SubCell"/>
</dbReference>
<dbReference type="Proteomes" id="UP000777482">
    <property type="component" value="Unassembled WGS sequence"/>
</dbReference>
<dbReference type="GO" id="GO:0003677">
    <property type="term" value="F:DNA binding"/>
    <property type="evidence" value="ECO:0007669"/>
    <property type="project" value="UniProtKB-KW"/>
</dbReference>
<evidence type="ECO:0000256" key="4">
    <source>
        <dbReference type="ARBA" id="ARBA00023163"/>
    </source>
</evidence>
<keyword evidence="3" id="KW-0238">DNA-binding</keyword>